<dbReference type="InterPro" id="IPR035969">
    <property type="entry name" value="Rab-GAP_TBC_sf"/>
</dbReference>
<dbReference type="InterPro" id="IPR050302">
    <property type="entry name" value="Rab_GAP_TBC_domain"/>
</dbReference>
<dbReference type="PROSITE" id="PS50086">
    <property type="entry name" value="TBC_RABGAP"/>
    <property type="match status" value="1"/>
</dbReference>
<dbReference type="InterPro" id="IPR021785">
    <property type="entry name" value="DUF3350"/>
</dbReference>
<dbReference type="PANTHER" id="PTHR47219">
    <property type="entry name" value="RAB GTPASE-ACTIVATING PROTEIN 1-LIKE"/>
    <property type="match status" value="1"/>
</dbReference>
<feature type="region of interest" description="Disordered" evidence="4">
    <location>
        <begin position="1"/>
        <end position="52"/>
    </location>
</feature>
<dbReference type="FunFam" id="1.10.8.270:FF:000001">
    <property type="entry name" value="TBC1 domain family member 1"/>
    <property type="match status" value="1"/>
</dbReference>
<evidence type="ECO:0000256" key="1">
    <source>
        <dbReference type="ARBA" id="ARBA00022468"/>
    </source>
</evidence>
<sequence length="1214" mass="137961">MTELMHQMRDTHNNTIGGSVGNIPQSIVSSPRTGDTNFQKALRNNGVHSTPASNLKYSEAMRHAAHDTSPSTVGRMSASKSYTSGLSNSAGAVNMPTSASSSNLSLLNDISPNNSQFFEVMYVGKIKVSHKRVPYTFIDDALPKFKAYDAQKIKMQTELQRRASMQSESGSQENISTSQKISDDMRAKSQRINEVDETKECDTDKPTAEENKENLESEAEVEEARDKPTVLRSQSHYSMPVSIGPPKQRDRSASIGSIPIVEQNRTMVFLIGRSDLRLISPDRKQVLLYKDFKDVASCAQGQKNADHFGIICREMQNDGYIGYVFKCQSENVANDIIAAISQAFITCSEAKQKEKSQILSCDHCPMLWYHKLCQDIEGLSDKKIQSSIFRRMETLAEDEQTIILAKYNGADDMAGHTIAEQNQFLMMLLRAHCEARQQRHVHDTAENRTEFLNQYLGGSTIFMKAKRSLTSSFDHLLKRKGSQNEVQGLPPAPVINSTNEKRMNLDEVNQRNRISGDFGQHNMETPQLKSPMIDIFMKVGNNPDENRSQNKGSWRQAMLHRVVTPSKGLQGDENAAEFISPMKHNEPYRKKTSEDYRKLWKVTAKQIIMLSRMEKENARLQHEHSEHETKRIKLEYDDITPCSKMASDHWDNLLEQQSRITQKPDPIVMLQSVRNGVPKAIRGEVWMFLAEQYNRHTAPIDTHKYPNYNTPYNVLLKNLTEHQHAIFIDLGRTFPNHQYYKAALGVGQLALFNLLKAYSILDPELGYCQGLGFLCGILLLHLEEADAFAMLKHLMFRRQMRLKYLPDMKQFQLQLYQLSRLIKDTVPELYEHLDKNDVSPTLYAAPWILTVFSSQFPLGFVARVFDLMFFESSETIFRIALALLTVHKDELLKRENFEEIMNYLKNTVPKMDSTTMELILKEAFVTDISHKLTEYQVEYNVLQEEITSQNHHMENLNRLKENNQHLENQLEIAQTTLAHLEQQRQSQQSQIQTLQAQIQSMEVTVQTLGRFLSHLQDLNPDLEMPGDIRRIVQQVNYIDQQSRRRPVFLERKIGKSVSVNSHLGLALRVLEEQNEPPSPDYAPTPTTTHSKKKSPFFENTFEQLRQQQQQQRGNNDNNSDSGIATPLSPSNGTNISSSVASSSQSSNNSNKSETESEPESLPSSSEHPLSNCSSDINVRFNGTTQLKTKGKILNSNNINNNIGGLASGKQNTQS</sequence>
<proteinExistence type="predicted"/>
<feature type="compositionally biased region" description="Low complexity" evidence="4">
    <location>
        <begin position="1130"/>
        <end position="1151"/>
    </location>
</feature>
<dbReference type="Gene3D" id="1.10.472.80">
    <property type="entry name" value="Ypt/Rab-GAP domain of gyp1p, domain 3"/>
    <property type="match status" value="1"/>
</dbReference>
<keyword evidence="1" id="KW-0343">GTPase activation</keyword>
<evidence type="ECO:0000256" key="2">
    <source>
        <dbReference type="ARBA" id="ARBA00022553"/>
    </source>
</evidence>
<keyword evidence="3" id="KW-0175">Coiled coil</keyword>
<dbReference type="Gene3D" id="2.30.29.30">
    <property type="entry name" value="Pleckstrin-homology domain (PH domain)/Phosphotyrosine-binding domain (PTB)"/>
    <property type="match status" value="1"/>
</dbReference>
<reference evidence="6" key="1">
    <citation type="submission" date="2018-04" db="EMBL/GenBank/DDBJ databases">
        <authorList>
            <person name="Go L.Y."/>
            <person name="Mitchell J.A."/>
        </authorList>
    </citation>
    <scope>NUCLEOTIDE SEQUENCE</scope>
    <source>
        <tissue evidence="6">Whole organism</tissue>
    </source>
</reference>
<feature type="compositionally biased region" description="Basic and acidic residues" evidence="4">
    <location>
        <begin position="181"/>
        <end position="215"/>
    </location>
</feature>
<feature type="region of interest" description="Disordered" evidence="4">
    <location>
        <begin position="1191"/>
        <end position="1214"/>
    </location>
</feature>
<dbReference type="FunFam" id="1.10.472.80:FF:000043">
    <property type="entry name" value="Pollux, isoform A"/>
    <property type="match status" value="1"/>
</dbReference>
<feature type="coiled-coil region" evidence="3">
    <location>
        <begin position="939"/>
        <end position="1004"/>
    </location>
</feature>
<feature type="domain" description="Rab-GAP TBC" evidence="5">
    <location>
        <begin position="676"/>
        <end position="872"/>
    </location>
</feature>
<dbReference type="EMBL" id="UFQS01000920">
    <property type="protein sequence ID" value="SSX07690.1"/>
    <property type="molecule type" value="Genomic_DNA"/>
</dbReference>
<feature type="region of interest" description="Disordered" evidence="4">
    <location>
        <begin position="159"/>
        <end position="230"/>
    </location>
</feature>
<dbReference type="Pfam" id="PF00566">
    <property type="entry name" value="RabGAP-TBC"/>
    <property type="match status" value="1"/>
</dbReference>
<dbReference type="InterPro" id="IPR006020">
    <property type="entry name" value="PTB/PI_dom"/>
</dbReference>
<dbReference type="VEuPathDB" id="VectorBase:CSON015068"/>
<keyword evidence="2" id="KW-0597">Phosphoprotein</keyword>
<evidence type="ECO:0000313" key="7">
    <source>
        <dbReference type="EMBL" id="SSX28019.1"/>
    </source>
</evidence>
<feature type="compositionally biased region" description="Low complexity" evidence="4">
    <location>
        <begin position="1191"/>
        <end position="1208"/>
    </location>
</feature>
<feature type="compositionally biased region" description="Basic and acidic residues" evidence="4">
    <location>
        <begin position="1"/>
        <end position="12"/>
    </location>
</feature>
<organism evidence="7">
    <name type="scientific">Culicoides sonorensis</name>
    <name type="common">Biting midge</name>
    <dbReference type="NCBI Taxonomy" id="179676"/>
    <lineage>
        <taxon>Eukaryota</taxon>
        <taxon>Metazoa</taxon>
        <taxon>Ecdysozoa</taxon>
        <taxon>Arthropoda</taxon>
        <taxon>Hexapoda</taxon>
        <taxon>Insecta</taxon>
        <taxon>Pterygota</taxon>
        <taxon>Neoptera</taxon>
        <taxon>Endopterygota</taxon>
        <taxon>Diptera</taxon>
        <taxon>Nematocera</taxon>
        <taxon>Chironomoidea</taxon>
        <taxon>Ceratopogonidae</taxon>
        <taxon>Ceratopogoninae</taxon>
        <taxon>Culicoides</taxon>
        <taxon>Monoculicoides</taxon>
    </lineage>
</organism>
<dbReference type="AlphaFoldDB" id="A0A336MGG6"/>
<dbReference type="OMA" id="QQMRDPA"/>
<dbReference type="SUPFAM" id="SSF50729">
    <property type="entry name" value="PH domain-like"/>
    <property type="match status" value="1"/>
</dbReference>
<name>A0A336MGG6_CULSO</name>
<feature type="compositionally biased region" description="Low complexity" evidence="4">
    <location>
        <begin position="1105"/>
        <end position="1122"/>
    </location>
</feature>
<dbReference type="FunFam" id="1.10.10.2750:FF:000002">
    <property type="entry name" value="TBC1 domain family member 4"/>
    <property type="match status" value="1"/>
</dbReference>
<dbReference type="Gene3D" id="1.10.10.2750">
    <property type="match status" value="1"/>
</dbReference>
<dbReference type="SUPFAM" id="SSF47923">
    <property type="entry name" value="Ypt/Rab-GAP domain of gyp1p"/>
    <property type="match status" value="2"/>
</dbReference>
<dbReference type="GO" id="GO:0005096">
    <property type="term" value="F:GTPase activator activity"/>
    <property type="evidence" value="ECO:0007669"/>
    <property type="project" value="UniProtKB-KW"/>
</dbReference>
<accession>A0A336MGG6</accession>
<dbReference type="EMBL" id="UFQT01000920">
    <property type="protein sequence ID" value="SSX28019.1"/>
    <property type="molecule type" value="Genomic_DNA"/>
</dbReference>
<dbReference type="Pfam" id="PF11830">
    <property type="entry name" value="DUF3350"/>
    <property type="match status" value="1"/>
</dbReference>
<dbReference type="Gene3D" id="1.10.8.270">
    <property type="entry name" value="putative rabgap domain of human tbc1 domain family member 14 like domains"/>
    <property type="match status" value="1"/>
</dbReference>
<gene>
    <name evidence="7" type="primary">CSON015068</name>
</gene>
<dbReference type="SMART" id="SM00164">
    <property type="entry name" value="TBC"/>
    <property type="match status" value="1"/>
</dbReference>
<evidence type="ECO:0000259" key="5">
    <source>
        <dbReference type="PROSITE" id="PS50086"/>
    </source>
</evidence>
<dbReference type="PANTHER" id="PTHR47219:SF16">
    <property type="entry name" value="GTPASE ACTIVATING PROTEIN"/>
    <property type="match status" value="1"/>
</dbReference>
<feature type="compositionally biased region" description="Polar residues" evidence="4">
    <location>
        <begin position="13"/>
        <end position="39"/>
    </location>
</feature>
<evidence type="ECO:0000313" key="6">
    <source>
        <dbReference type="EMBL" id="SSX07690.1"/>
    </source>
</evidence>
<evidence type="ECO:0000256" key="3">
    <source>
        <dbReference type="SAM" id="Coils"/>
    </source>
</evidence>
<dbReference type="Pfam" id="PF00640">
    <property type="entry name" value="PID"/>
    <property type="match status" value="1"/>
</dbReference>
<feature type="region of interest" description="Disordered" evidence="4">
    <location>
        <begin position="1072"/>
        <end position="1176"/>
    </location>
</feature>
<feature type="compositionally biased region" description="Polar residues" evidence="4">
    <location>
        <begin position="163"/>
        <end position="180"/>
    </location>
</feature>
<reference evidence="7" key="2">
    <citation type="submission" date="2018-07" db="EMBL/GenBank/DDBJ databases">
        <authorList>
            <person name="Quirk P.G."/>
            <person name="Krulwich T.A."/>
        </authorList>
    </citation>
    <scope>NUCLEOTIDE SEQUENCE</scope>
</reference>
<evidence type="ECO:0000256" key="4">
    <source>
        <dbReference type="SAM" id="MobiDB-lite"/>
    </source>
</evidence>
<dbReference type="CDD" id="cd01269">
    <property type="entry name" value="PTB_TBC1D1_like"/>
    <property type="match status" value="1"/>
</dbReference>
<dbReference type="SMART" id="SM00462">
    <property type="entry name" value="PTB"/>
    <property type="match status" value="1"/>
</dbReference>
<protein>
    <submittedName>
        <fullName evidence="7">CSON015068 protein</fullName>
    </submittedName>
</protein>
<dbReference type="InterPro" id="IPR000195">
    <property type="entry name" value="Rab-GAP-TBC_dom"/>
</dbReference>
<dbReference type="InterPro" id="IPR011993">
    <property type="entry name" value="PH-like_dom_sf"/>
</dbReference>
<feature type="compositionally biased region" description="Low complexity" evidence="4">
    <location>
        <begin position="1159"/>
        <end position="1170"/>
    </location>
</feature>